<feature type="compositionally biased region" description="Polar residues" evidence="1">
    <location>
        <begin position="145"/>
        <end position="159"/>
    </location>
</feature>
<dbReference type="EMBL" id="PYDT01000006">
    <property type="protein sequence ID" value="THU57772.1"/>
    <property type="molecule type" value="Genomic_DNA"/>
</dbReference>
<proteinExistence type="predicted"/>
<gene>
    <name evidence="2" type="ORF">C4D60_Mb03t07060</name>
</gene>
<name>A0A4S8JAJ5_MUSBA</name>
<comment type="caution">
    <text evidence="2">The sequence shown here is derived from an EMBL/GenBank/DDBJ whole genome shotgun (WGS) entry which is preliminary data.</text>
</comment>
<evidence type="ECO:0000313" key="2">
    <source>
        <dbReference type="EMBL" id="THU57772.1"/>
    </source>
</evidence>
<sequence>MERGEPALVPQWYRLASWGTFNNALQTSSFKHLDKIAIEIGSRNILLGDQDRNLQGSLSSNGYVNNDKGSYGKSLAYSSFRRSRDKHQEKGFEYCDRENWSLVGIGLDHHYSSLGVRAEKDALSHSQSMIAGRQVDSWPKRPGCSANNSSSGARKQSFSDGGGASPTGLRTAVQSLPFRSPIIIETSVLAEVPLKALGPSPRHSGEARRGPSALLISQAARFKHASPGRARGPSASLISQAARFKQAPPGRSPEPRRWALRASAWRLVSLGRAPSASGAYMVGSTMAGLNIAEALAQEPSQIVNTPQLSVDTQRIEELTPRKCKQLIPVMPPTSKASSCNSSEKTIKSCKRQKLYLCY</sequence>
<reference evidence="2 3" key="1">
    <citation type="journal article" date="2019" name="Nat. Plants">
        <title>Genome sequencing of Musa balbisiana reveals subgenome evolution and function divergence in polyploid bananas.</title>
        <authorList>
            <person name="Yao X."/>
        </authorList>
    </citation>
    <scope>NUCLEOTIDE SEQUENCE [LARGE SCALE GENOMIC DNA]</scope>
    <source>
        <strain evidence="3">cv. DH-PKW</strain>
        <tissue evidence="2">Leaves</tissue>
    </source>
</reference>
<protein>
    <submittedName>
        <fullName evidence="2">Uncharacterized protein</fullName>
    </submittedName>
</protein>
<accession>A0A4S8JAJ5</accession>
<evidence type="ECO:0000256" key="1">
    <source>
        <dbReference type="SAM" id="MobiDB-lite"/>
    </source>
</evidence>
<evidence type="ECO:0000313" key="3">
    <source>
        <dbReference type="Proteomes" id="UP000317650"/>
    </source>
</evidence>
<dbReference type="AlphaFoldDB" id="A0A4S8JAJ5"/>
<dbReference type="PANTHER" id="PTHR34112:SF13">
    <property type="entry name" value="OS04G0448200 PROTEIN"/>
    <property type="match status" value="1"/>
</dbReference>
<keyword evidence="3" id="KW-1185">Reference proteome</keyword>
<organism evidence="2 3">
    <name type="scientific">Musa balbisiana</name>
    <name type="common">Banana</name>
    <dbReference type="NCBI Taxonomy" id="52838"/>
    <lineage>
        <taxon>Eukaryota</taxon>
        <taxon>Viridiplantae</taxon>
        <taxon>Streptophyta</taxon>
        <taxon>Embryophyta</taxon>
        <taxon>Tracheophyta</taxon>
        <taxon>Spermatophyta</taxon>
        <taxon>Magnoliopsida</taxon>
        <taxon>Liliopsida</taxon>
        <taxon>Zingiberales</taxon>
        <taxon>Musaceae</taxon>
        <taxon>Musa</taxon>
    </lineage>
</organism>
<feature type="region of interest" description="Disordered" evidence="1">
    <location>
        <begin position="131"/>
        <end position="166"/>
    </location>
</feature>
<dbReference type="Proteomes" id="UP000317650">
    <property type="component" value="Chromosome 3"/>
</dbReference>
<dbReference type="PANTHER" id="PTHR34112">
    <property type="entry name" value="C-JUN-AMINO-TERMINAL KINASE-INTERACTING PROTEIN"/>
    <property type="match status" value="1"/>
</dbReference>
<feature type="region of interest" description="Disordered" evidence="1">
    <location>
        <begin position="222"/>
        <end position="255"/>
    </location>
</feature>